<dbReference type="SUPFAM" id="SSF56496">
    <property type="entry name" value="Fibrinogen C-terminal domain-like"/>
    <property type="match status" value="1"/>
</dbReference>
<dbReference type="EMBL" id="UYJE01006023">
    <property type="protein sequence ID" value="VDI42454.1"/>
    <property type="molecule type" value="Genomic_DNA"/>
</dbReference>
<dbReference type="Gene3D" id="3.90.215.10">
    <property type="entry name" value="Gamma Fibrinogen, chain A, domain 1"/>
    <property type="match status" value="1"/>
</dbReference>
<keyword evidence="3" id="KW-1185">Reference proteome</keyword>
<dbReference type="InterPro" id="IPR014716">
    <property type="entry name" value="Fibrinogen_a/b/g_C_1"/>
</dbReference>
<name>A0A8B6F1X2_MYTGA</name>
<dbReference type="PANTHER" id="PTHR19143:SF458">
    <property type="entry name" value="FIBRINOGEN C-TERMINAL DOMAIN-CONTAINING PROTEIN-RELATED"/>
    <property type="match status" value="1"/>
</dbReference>
<dbReference type="OrthoDB" id="6152968at2759"/>
<dbReference type="Pfam" id="PF00147">
    <property type="entry name" value="Fibrinogen_C"/>
    <property type="match status" value="1"/>
</dbReference>
<reference evidence="2" key="1">
    <citation type="submission" date="2018-11" db="EMBL/GenBank/DDBJ databases">
        <authorList>
            <person name="Alioto T."/>
            <person name="Alioto T."/>
        </authorList>
    </citation>
    <scope>NUCLEOTIDE SEQUENCE</scope>
</reference>
<dbReference type="GO" id="GO:0005615">
    <property type="term" value="C:extracellular space"/>
    <property type="evidence" value="ECO:0007669"/>
    <property type="project" value="TreeGrafter"/>
</dbReference>
<dbReference type="AlphaFoldDB" id="A0A8B6F1X2"/>
<gene>
    <name evidence="2" type="ORF">MGAL_10B037617</name>
</gene>
<evidence type="ECO:0000313" key="3">
    <source>
        <dbReference type="Proteomes" id="UP000596742"/>
    </source>
</evidence>
<dbReference type="PANTHER" id="PTHR19143">
    <property type="entry name" value="FIBRINOGEN/TENASCIN/ANGIOPOEITIN"/>
    <property type="match status" value="1"/>
</dbReference>
<organism evidence="2 3">
    <name type="scientific">Mytilus galloprovincialis</name>
    <name type="common">Mediterranean mussel</name>
    <dbReference type="NCBI Taxonomy" id="29158"/>
    <lineage>
        <taxon>Eukaryota</taxon>
        <taxon>Metazoa</taxon>
        <taxon>Spiralia</taxon>
        <taxon>Lophotrochozoa</taxon>
        <taxon>Mollusca</taxon>
        <taxon>Bivalvia</taxon>
        <taxon>Autobranchia</taxon>
        <taxon>Pteriomorphia</taxon>
        <taxon>Mytilida</taxon>
        <taxon>Mytiloidea</taxon>
        <taxon>Mytilidae</taxon>
        <taxon>Mytilinae</taxon>
        <taxon>Mytilus</taxon>
    </lineage>
</organism>
<comment type="caution">
    <text evidence="2">The sequence shown here is derived from an EMBL/GenBank/DDBJ whole genome shotgun (WGS) entry which is preliminary data.</text>
</comment>
<dbReference type="InterPro" id="IPR002181">
    <property type="entry name" value="Fibrinogen_a/b/g_C_dom"/>
</dbReference>
<accession>A0A8B6F1X2</accession>
<proteinExistence type="predicted"/>
<sequence length="79" mass="9102">MKVRSYPMTCTYITPQPKDCSELPPGTSNGVYDITNEFSISVFYEMDTDNGGWTTIQRRYDGTVDFYRSWNDYKAGFGD</sequence>
<feature type="domain" description="Fibrinogen C-terminal" evidence="1">
    <location>
        <begin position="11"/>
        <end position="79"/>
    </location>
</feature>
<dbReference type="Proteomes" id="UP000596742">
    <property type="component" value="Unassembled WGS sequence"/>
</dbReference>
<dbReference type="InterPro" id="IPR036056">
    <property type="entry name" value="Fibrinogen-like_C"/>
</dbReference>
<evidence type="ECO:0000259" key="1">
    <source>
        <dbReference type="PROSITE" id="PS51406"/>
    </source>
</evidence>
<dbReference type="InterPro" id="IPR050373">
    <property type="entry name" value="Fibrinogen_C-term_domain"/>
</dbReference>
<protein>
    <recommendedName>
        <fullName evidence="1">Fibrinogen C-terminal domain-containing protein</fullName>
    </recommendedName>
</protein>
<dbReference type="PROSITE" id="PS51406">
    <property type="entry name" value="FIBRINOGEN_C_2"/>
    <property type="match status" value="1"/>
</dbReference>
<evidence type="ECO:0000313" key="2">
    <source>
        <dbReference type="EMBL" id="VDI42454.1"/>
    </source>
</evidence>